<dbReference type="NCBIfam" id="NF002014">
    <property type="entry name" value="PRK00819.1-4"/>
    <property type="match status" value="1"/>
</dbReference>
<dbReference type="PANTHER" id="PTHR12684:SF2">
    <property type="entry name" value="TRNA 2'-PHOSPHOTRANSFERASE 1"/>
    <property type="match status" value="1"/>
</dbReference>
<comment type="similarity">
    <text evidence="1 5">Belongs to the KptA/TPT1 family.</text>
</comment>
<evidence type="ECO:0000256" key="2">
    <source>
        <dbReference type="ARBA" id="ARBA00022679"/>
    </source>
</evidence>
<dbReference type="Pfam" id="PF01885">
    <property type="entry name" value="PTS_2-RNA"/>
    <property type="match status" value="1"/>
</dbReference>
<comment type="caution">
    <text evidence="6">The sequence shown here is derived from an EMBL/GenBank/DDBJ whole genome shotgun (WGS) entry which is preliminary data.</text>
</comment>
<evidence type="ECO:0000313" key="7">
    <source>
        <dbReference type="Proteomes" id="UP000695802"/>
    </source>
</evidence>
<dbReference type="RefSeq" id="WP_206230285.1">
    <property type="nucleotide sequence ID" value="NZ_JAFIWB010000018.1"/>
</dbReference>
<organism evidence="6 7">
    <name type="scientific">Xanthomonas bonasiae</name>
    <dbReference type="NCBI Taxonomy" id="2810351"/>
    <lineage>
        <taxon>Bacteria</taxon>
        <taxon>Pseudomonadati</taxon>
        <taxon>Pseudomonadota</taxon>
        <taxon>Gammaproteobacteria</taxon>
        <taxon>Lysobacterales</taxon>
        <taxon>Lysobacteraceae</taxon>
        <taxon>Xanthomonas</taxon>
    </lineage>
</organism>
<dbReference type="Proteomes" id="UP000695802">
    <property type="component" value="Unassembled WGS sequence"/>
</dbReference>
<comment type="function">
    <text evidence="4 5">Removes the 2'-phosphate from RNA via an intermediate in which the phosphate is ADP-ribosylated by NAD followed by a presumed transesterification to release the RNA and generate ADP-ribose 1''-2''-cyclic phosphate (APPR&gt;P). May function as an ADP-ribosylase.</text>
</comment>
<gene>
    <name evidence="5" type="primary">kptA</name>
    <name evidence="6" type="ORF">JR064_15285</name>
</gene>
<evidence type="ECO:0000256" key="5">
    <source>
        <dbReference type="HAMAP-Rule" id="MF_00299"/>
    </source>
</evidence>
<dbReference type="PANTHER" id="PTHR12684">
    <property type="entry name" value="PUTATIVE PHOSPHOTRANSFERASE"/>
    <property type="match status" value="1"/>
</dbReference>
<evidence type="ECO:0000256" key="3">
    <source>
        <dbReference type="ARBA" id="ARBA00023027"/>
    </source>
</evidence>
<dbReference type="SUPFAM" id="SSF56399">
    <property type="entry name" value="ADP-ribosylation"/>
    <property type="match status" value="1"/>
</dbReference>
<dbReference type="InterPro" id="IPR042081">
    <property type="entry name" value="RNA_2'-PTrans_C"/>
</dbReference>
<keyword evidence="3 5" id="KW-0520">NAD</keyword>
<dbReference type="Gene3D" id="3.20.170.30">
    <property type="match status" value="1"/>
</dbReference>
<reference evidence="6 7" key="1">
    <citation type="submission" date="2021-02" db="EMBL/GenBank/DDBJ databases">
        <title>Taxonomically Unique Crown Gall-Associated Xanthomonas Stains Have Deficiency in Virulence Repertories.</title>
        <authorList>
            <person name="Mafakheri H."/>
            <person name="Taghavi S.M."/>
            <person name="Dimkic I."/>
            <person name="Nemanja K."/>
            <person name="Osdaghi E."/>
        </authorList>
    </citation>
    <scope>NUCLEOTIDE SEQUENCE [LARGE SCALE GENOMIC DNA]</scope>
    <source>
        <strain evidence="6 7">FX4</strain>
    </source>
</reference>
<dbReference type="EC" id="2.7.1.-" evidence="5"/>
<dbReference type="Gene3D" id="1.10.10.970">
    <property type="entry name" value="RNA 2'-phosphotransferase, Tpt1/KptA family, N-terminal domain"/>
    <property type="match status" value="1"/>
</dbReference>
<name>A0ABS3B811_9XANT</name>
<dbReference type="EMBL" id="JAFIWB010000018">
    <property type="protein sequence ID" value="MBN6103531.1"/>
    <property type="molecule type" value="Genomic_DNA"/>
</dbReference>
<sequence>MEGSDETASKFLSWVLRHQPQAIGLQLDAQGWASIDALLRLAQPTHPLTPAQLQRVVADSDKQRFAISADGLRIRANQGHSLPVDLGLASVEPPPQLYHGTATRFLDAIRRDGLLPGQRQHVHLSVSADTALQVGQRYGRAVLLTVRAQAMAEAGHAFHRADNGVWLTAQVPVAFIDFAGALA</sequence>
<dbReference type="InterPro" id="IPR022928">
    <property type="entry name" value="RNA_2'-PTrans_KptA"/>
</dbReference>
<dbReference type="HAMAP" id="MF_00299">
    <property type="entry name" value="KptA"/>
    <property type="match status" value="1"/>
</dbReference>
<evidence type="ECO:0000256" key="4">
    <source>
        <dbReference type="ARBA" id="ARBA00025212"/>
    </source>
</evidence>
<keyword evidence="7" id="KW-1185">Reference proteome</keyword>
<dbReference type="InterPro" id="IPR042080">
    <property type="entry name" value="RNA_2'-PTrans_N"/>
</dbReference>
<accession>A0ABS3B811</accession>
<protein>
    <recommendedName>
        <fullName evidence="5">Probable RNA 2'-phosphotransferase</fullName>
        <ecNumber evidence="5">2.7.1.-</ecNumber>
    </recommendedName>
</protein>
<dbReference type="InterPro" id="IPR002745">
    <property type="entry name" value="Ptrans_KptA/Tpt1"/>
</dbReference>
<evidence type="ECO:0000313" key="6">
    <source>
        <dbReference type="EMBL" id="MBN6103531.1"/>
    </source>
</evidence>
<evidence type="ECO:0000256" key="1">
    <source>
        <dbReference type="ARBA" id="ARBA00009836"/>
    </source>
</evidence>
<proteinExistence type="inferred from homology"/>
<keyword evidence="2 5" id="KW-0808">Transferase</keyword>